<accession>A0A7W6JEH3</accession>
<dbReference type="Pfam" id="PF09361">
    <property type="entry name" value="Phasin_2"/>
    <property type="match status" value="1"/>
</dbReference>
<evidence type="ECO:0000313" key="2">
    <source>
        <dbReference type="EMBL" id="MBB4082647.1"/>
    </source>
</evidence>
<dbReference type="InterPro" id="IPR018968">
    <property type="entry name" value="Phasin"/>
</dbReference>
<feature type="domain" description="Phasin" evidence="1">
    <location>
        <begin position="55"/>
        <end position="152"/>
    </location>
</feature>
<dbReference type="Proteomes" id="UP000529946">
    <property type="component" value="Unassembled WGS sequence"/>
</dbReference>
<evidence type="ECO:0000313" key="3">
    <source>
        <dbReference type="Proteomes" id="UP000529946"/>
    </source>
</evidence>
<gene>
    <name evidence="2" type="ORF">GGR12_001513</name>
</gene>
<dbReference type="AlphaFoldDB" id="A0A7W6JEH3"/>
<sequence length="163" mass="16992">MADSAETVKKTVETATATVKASAEKAQAQAEKIQAAGAQAFREATEKSVAGISELNAEGKKNLEALVASATAAQKGAETLSAASLAYGKKSWEDGVAAAQSLTAARSVQELVELQTSWAKSAAETYLSEVSKMTDVFTASVKDSFKPINERVSASVEKFQAAR</sequence>
<dbReference type="InterPro" id="IPR010127">
    <property type="entry name" value="Phasin_subfam-1"/>
</dbReference>
<dbReference type="NCBIfam" id="TIGR01841">
    <property type="entry name" value="phasin"/>
    <property type="match status" value="1"/>
</dbReference>
<comment type="caution">
    <text evidence="2">The sequence shown here is derived from an EMBL/GenBank/DDBJ whole genome shotgun (WGS) entry which is preliminary data.</text>
</comment>
<dbReference type="EMBL" id="JACIDM010000002">
    <property type="protein sequence ID" value="MBB4082647.1"/>
    <property type="molecule type" value="Genomic_DNA"/>
</dbReference>
<reference evidence="2 3" key="1">
    <citation type="submission" date="2020-08" db="EMBL/GenBank/DDBJ databases">
        <title>Genomic Encyclopedia of Type Strains, Phase IV (KMG-IV): sequencing the most valuable type-strain genomes for metagenomic binning, comparative biology and taxonomic classification.</title>
        <authorList>
            <person name="Goeker M."/>
        </authorList>
    </citation>
    <scope>NUCLEOTIDE SEQUENCE [LARGE SCALE GENOMIC DNA]</scope>
    <source>
        <strain evidence="2 3">DSM 23960</strain>
    </source>
</reference>
<organism evidence="2 3">
    <name type="scientific">Brevundimonas lenta</name>
    <dbReference type="NCBI Taxonomy" id="424796"/>
    <lineage>
        <taxon>Bacteria</taxon>
        <taxon>Pseudomonadati</taxon>
        <taxon>Pseudomonadota</taxon>
        <taxon>Alphaproteobacteria</taxon>
        <taxon>Caulobacterales</taxon>
        <taxon>Caulobacteraceae</taxon>
        <taxon>Brevundimonas</taxon>
    </lineage>
</organism>
<proteinExistence type="predicted"/>
<name>A0A7W6JEH3_9CAUL</name>
<protein>
    <submittedName>
        <fullName evidence="2">Phasin family protein</fullName>
    </submittedName>
</protein>
<keyword evidence="3" id="KW-1185">Reference proteome</keyword>
<evidence type="ECO:0000259" key="1">
    <source>
        <dbReference type="Pfam" id="PF09361"/>
    </source>
</evidence>
<dbReference type="RefSeq" id="WP_183203823.1">
    <property type="nucleotide sequence ID" value="NZ_BAAAER010000001.1"/>
</dbReference>